<keyword evidence="1" id="KW-1133">Transmembrane helix</keyword>
<organism evidence="2 3">
    <name type="scientific">Sphingobium chlorophenolicum</name>
    <dbReference type="NCBI Taxonomy" id="46429"/>
    <lineage>
        <taxon>Bacteria</taxon>
        <taxon>Pseudomonadati</taxon>
        <taxon>Pseudomonadota</taxon>
        <taxon>Alphaproteobacteria</taxon>
        <taxon>Sphingomonadales</taxon>
        <taxon>Sphingomonadaceae</taxon>
        <taxon>Sphingobium</taxon>
    </lineage>
</organism>
<protein>
    <submittedName>
        <fullName evidence="2">Uncharacterized protein</fullName>
    </submittedName>
</protein>
<evidence type="ECO:0000313" key="2">
    <source>
        <dbReference type="EMBL" id="KEQ53429.1"/>
    </source>
</evidence>
<name>A0A081RE06_SPHCR</name>
<accession>A0A081RE06</accession>
<sequence length="176" mass="18647">MDPRGNVARYWNDSPMSTGKLGFRGWFFGASVPILRCEGTVSQMTPTPYRKEAGPGGLPFILFLWLSLCVALLSALAPLGPPSSRLTGSAFNPATTSVVLKARAAANPILLRVTEPDGDGRAPLTAPAAILPPFAASLMPVIPAIRLVSRFSPSFPSPISFHLLSRLRARAPPALS</sequence>
<dbReference type="PATRIC" id="fig|46429.4.peg.2270"/>
<feature type="transmembrane region" description="Helical" evidence="1">
    <location>
        <begin position="58"/>
        <end position="79"/>
    </location>
</feature>
<evidence type="ECO:0000313" key="3">
    <source>
        <dbReference type="Proteomes" id="UP000028411"/>
    </source>
</evidence>
<dbReference type="AlphaFoldDB" id="A0A081RE06"/>
<evidence type="ECO:0000256" key="1">
    <source>
        <dbReference type="SAM" id="Phobius"/>
    </source>
</evidence>
<keyword evidence="1" id="KW-0812">Transmembrane</keyword>
<keyword evidence="1" id="KW-0472">Membrane</keyword>
<reference evidence="2 3" key="1">
    <citation type="submission" date="2014-02" db="EMBL/GenBank/DDBJ databases">
        <title>Whole genome sequence of Sphingobium chlorophenolicum NBRC 16172.</title>
        <authorList>
            <person name="Gan H.M."/>
            <person name="Gan H.Y."/>
            <person name="Chew T.H."/>
            <person name="Savka M.A."/>
        </authorList>
    </citation>
    <scope>NUCLEOTIDE SEQUENCE [LARGE SCALE GENOMIC DNA]</scope>
    <source>
        <strain evidence="2 3">NBRC 16172</strain>
    </source>
</reference>
<proteinExistence type="predicted"/>
<dbReference type="Proteomes" id="UP000028411">
    <property type="component" value="Unassembled WGS sequence"/>
</dbReference>
<gene>
    <name evidence="2" type="ORF">BV95_02292</name>
</gene>
<comment type="caution">
    <text evidence="2">The sequence shown here is derived from an EMBL/GenBank/DDBJ whole genome shotgun (WGS) entry which is preliminary data.</text>
</comment>
<dbReference type="EMBL" id="JFHR01000023">
    <property type="protein sequence ID" value="KEQ53429.1"/>
    <property type="molecule type" value="Genomic_DNA"/>
</dbReference>
<dbReference type="eggNOG" id="ENOG5032PK8">
    <property type="taxonomic scope" value="Bacteria"/>
</dbReference>